<protein>
    <submittedName>
        <fullName evidence="2">Uncharacterized protein</fullName>
    </submittedName>
</protein>
<dbReference type="OrthoDB" id="5150170at2"/>
<comment type="caution">
    <text evidence="2">The sequence shown here is derived from an EMBL/GenBank/DDBJ whole genome shotgun (WGS) entry which is preliminary data.</text>
</comment>
<proteinExistence type="predicted"/>
<evidence type="ECO:0000313" key="3">
    <source>
        <dbReference type="Proteomes" id="UP000290624"/>
    </source>
</evidence>
<gene>
    <name evidence="2" type="ORF">C1706_11255</name>
</gene>
<organism evidence="2 3">
    <name type="scientific">Propioniciclava flava</name>
    <dbReference type="NCBI Taxonomy" id="2072026"/>
    <lineage>
        <taxon>Bacteria</taxon>
        <taxon>Bacillati</taxon>
        <taxon>Actinomycetota</taxon>
        <taxon>Actinomycetes</taxon>
        <taxon>Propionibacteriales</taxon>
        <taxon>Propionibacteriaceae</taxon>
        <taxon>Propioniciclava</taxon>
    </lineage>
</organism>
<keyword evidence="3" id="KW-1185">Reference proteome</keyword>
<dbReference type="EMBL" id="PPCV01000007">
    <property type="protein sequence ID" value="RXW31717.1"/>
    <property type="molecule type" value="Genomic_DNA"/>
</dbReference>
<evidence type="ECO:0000256" key="1">
    <source>
        <dbReference type="SAM" id="MobiDB-lite"/>
    </source>
</evidence>
<dbReference type="Proteomes" id="UP000290624">
    <property type="component" value="Unassembled WGS sequence"/>
</dbReference>
<evidence type="ECO:0000313" key="2">
    <source>
        <dbReference type="EMBL" id="RXW31717.1"/>
    </source>
</evidence>
<dbReference type="AlphaFoldDB" id="A0A4Q2EE16"/>
<name>A0A4Q2EE16_9ACTN</name>
<accession>A0A4Q2EE16</accession>
<sequence length="93" mass="9987">MSPPPPRPSTDGSTPPCASLQTGGTPSLRATALGFQNLTHYIARNLLKAGGFRPTYTLVREEPLMRSVLAGDDGHPPVWVPVAKESYCWGGWP</sequence>
<feature type="region of interest" description="Disordered" evidence="1">
    <location>
        <begin position="1"/>
        <end position="25"/>
    </location>
</feature>
<reference evidence="2 3" key="1">
    <citation type="submission" date="2018-01" db="EMBL/GenBank/DDBJ databases">
        <title>Lactibacter flavus gen. nov., sp. nov., a novel bacterium of the family Propionibacteriaceae isolated from raw milk and dairy products.</title>
        <authorList>
            <person name="Wenning M."/>
            <person name="Breitenwieser F."/>
            <person name="Huptas C."/>
            <person name="von Neubeck M."/>
            <person name="Busse H.-J."/>
            <person name="Scherer S."/>
        </authorList>
    </citation>
    <scope>NUCLEOTIDE SEQUENCE [LARGE SCALE GENOMIC DNA]</scope>
    <source>
        <strain evidence="2 3">VG341</strain>
    </source>
</reference>